<accession>B4S440</accession>
<keyword evidence="2 3" id="KW-0802">TPR repeat</keyword>
<dbReference type="HOGENOM" id="CLU_003728_10_1_10"/>
<dbReference type="InterPro" id="IPR050498">
    <property type="entry name" value="Ycf3"/>
</dbReference>
<sequence>MKLSRFILPLLLCLLTAGLSACGPDASELNTSGLEKLKQKDLDGAFEDFSKSIEKDPSFPEAYLNRGFVYGNRGELQDALADFNKAIELDSNYIEAYFNRGFIYGYFEEYKKSDADFSKVIEMNPGDSEAFINRALIRSRMGDSEGEIDDLKQAALLGDPGAQHWLKEHNVSWE</sequence>
<dbReference type="PANTHER" id="PTHR44858">
    <property type="entry name" value="TETRATRICOPEPTIDE REPEAT PROTEIN 6"/>
    <property type="match status" value="1"/>
</dbReference>
<evidence type="ECO:0000256" key="1">
    <source>
        <dbReference type="ARBA" id="ARBA00022737"/>
    </source>
</evidence>
<protein>
    <submittedName>
        <fullName evidence="5">Tetratricopeptide TPR_2 repeat protein</fullName>
    </submittedName>
</protein>
<dbReference type="PANTHER" id="PTHR44858:SF1">
    <property type="entry name" value="UDP-N-ACETYLGLUCOSAMINE--PEPTIDE N-ACETYLGLUCOSAMINYLTRANSFERASE SPINDLY-RELATED"/>
    <property type="match status" value="1"/>
</dbReference>
<dbReference type="EMBL" id="CP001108">
    <property type="protein sequence ID" value="ACF46832.1"/>
    <property type="molecule type" value="Genomic_DNA"/>
</dbReference>
<evidence type="ECO:0000313" key="5">
    <source>
        <dbReference type="EMBL" id="ACF46832.1"/>
    </source>
</evidence>
<dbReference type="PROSITE" id="PS50005">
    <property type="entry name" value="TPR"/>
    <property type="match status" value="2"/>
</dbReference>
<dbReference type="InterPro" id="IPR011990">
    <property type="entry name" value="TPR-like_helical_dom_sf"/>
</dbReference>
<evidence type="ECO:0000256" key="2">
    <source>
        <dbReference type="ARBA" id="ARBA00022803"/>
    </source>
</evidence>
<dbReference type="STRING" id="290512.Paes_1820"/>
<keyword evidence="4" id="KW-0732">Signal</keyword>
<dbReference type="RefSeq" id="WP_012506365.1">
    <property type="nucleotide sequence ID" value="NC_011059.1"/>
</dbReference>
<dbReference type="AlphaFoldDB" id="B4S440"/>
<dbReference type="SUPFAM" id="SSF48452">
    <property type="entry name" value="TPR-like"/>
    <property type="match status" value="1"/>
</dbReference>
<name>B4S440_PROA2</name>
<evidence type="ECO:0000256" key="4">
    <source>
        <dbReference type="SAM" id="SignalP"/>
    </source>
</evidence>
<evidence type="ECO:0000256" key="3">
    <source>
        <dbReference type="PROSITE-ProRule" id="PRU00339"/>
    </source>
</evidence>
<dbReference type="eggNOG" id="COG0457">
    <property type="taxonomic scope" value="Bacteria"/>
</dbReference>
<dbReference type="PROSITE" id="PS51257">
    <property type="entry name" value="PROKAR_LIPOPROTEIN"/>
    <property type="match status" value="1"/>
</dbReference>
<reference evidence="5" key="1">
    <citation type="submission" date="2008-06" db="EMBL/GenBank/DDBJ databases">
        <title>Complete sequence of chromosome of Prosthecochloris aestuarii DSM 271.</title>
        <authorList>
            <consortium name="US DOE Joint Genome Institute"/>
            <person name="Lucas S."/>
            <person name="Copeland A."/>
            <person name="Lapidus A."/>
            <person name="Glavina del Rio T."/>
            <person name="Dalin E."/>
            <person name="Tice H."/>
            <person name="Bruce D."/>
            <person name="Goodwin L."/>
            <person name="Pitluck S."/>
            <person name="Schmutz J."/>
            <person name="Larimer F."/>
            <person name="Land M."/>
            <person name="Hauser L."/>
            <person name="Kyrpides N."/>
            <person name="Anderson I."/>
            <person name="Liu Z."/>
            <person name="Li T."/>
            <person name="Zhao F."/>
            <person name="Overmann J."/>
            <person name="Bryant D.A."/>
            <person name="Richardson P."/>
        </authorList>
    </citation>
    <scope>NUCLEOTIDE SEQUENCE [LARGE SCALE GENOMIC DNA]</scope>
    <source>
        <strain evidence="5">DSM 271</strain>
    </source>
</reference>
<dbReference type="InterPro" id="IPR019734">
    <property type="entry name" value="TPR_rpt"/>
</dbReference>
<keyword evidence="6" id="KW-1185">Reference proteome</keyword>
<proteinExistence type="predicted"/>
<dbReference type="KEGG" id="paa:Paes_1820"/>
<dbReference type="Pfam" id="PF00515">
    <property type="entry name" value="TPR_1"/>
    <property type="match status" value="1"/>
</dbReference>
<gene>
    <name evidence="5" type="ordered locus">Paes_1820</name>
</gene>
<dbReference type="SMART" id="SM00028">
    <property type="entry name" value="TPR"/>
    <property type="match status" value="4"/>
</dbReference>
<dbReference type="Gene3D" id="1.25.40.10">
    <property type="entry name" value="Tetratricopeptide repeat domain"/>
    <property type="match status" value="2"/>
</dbReference>
<dbReference type="Proteomes" id="UP000002725">
    <property type="component" value="Chromosome"/>
</dbReference>
<dbReference type="Pfam" id="PF13181">
    <property type="entry name" value="TPR_8"/>
    <property type="match status" value="1"/>
</dbReference>
<feature type="signal peptide" evidence="4">
    <location>
        <begin position="1"/>
        <end position="21"/>
    </location>
</feature>
<dbReference type="PROSITE" id="PS50293">
    <property type="entry name" value="TPR_REGION"/>
    <property type="match status" value="1"/>
</dbReference>
<feature type="chain" id="PRO_5002825722" evidence="4">
    <location>
        <begin position="22"/>
        <end position="174"/>
    </location>
</feature>
<keyword evidence="1" id="KW-0677">Repeat</keyword>
<organism evidence="5 6">
    <name type="scientific">Prosthecochloris aestuarii (strain DSM 271 / SK 413)</name>
    <dbReference type="NCBI Taxonomy" id="290512"/>
    <lineage>
        <taxon>Bacteria</taxon>
        <taxon>Pseudomonadati</taxon>
        <taxon>Chlorobiota</taxon>
        <taxon>Chlorobiia</taxon>
        <taxon>Chlorobiales</taxon>
        <taxon>Chlorobiaceae</taxon>
        <taxon>Prosthecochloris</taxon>
    </lineage>
</organism>
<feature type="repeat" description="TPR" evidence="3">
    <location>
        <begin position="94"/>
        <end position="127"/>
    </location>
</feature>
<evidence type="ECO:0000313" key="6">
    <source>
        <dbReference type="Proteomes" id="UP000002725"/>
    </source>
</evidence>
<feature type="repeat" description="TPR" evidence="3">
    <location>
        <begin position="60"/>
        <end position="93"/>
    </location>
</feature>